<dbReference type="InterPro" id="IPR011042">
    <property type="entry name" value="6-blade_b-propeller_TolB-like"/>
</dbReference>
<dbReference type="PROSITE" id="PS51007">
    <property type="entry name" value="CYTC"/>
    <property type="match status" value="1"/>
</dbReference>
<proteinExistence type="predicted"/>
<dbReference type="Proteomes" id="UP001485459">
    <property type="component" value="Chromosome"/>
</dbReference>
<keyword evidence="1 4" id="KW-0349">Heme</keyword>
<evidence type="ECO:0000313" key="7">
    <source>
        <dbReference type="EMBL" id="WZN40366.1"/>
    </source>
</evidence>
<evidence type="ECO:0000256" key="1">
    <source>
        <dbReference type="ARBA" id="ARBA00022617"/>
    </source>
</evidence>
<dbReference type="Pfam" id="PF00034">
    <property type="entry name" value="Cytochrom_C"/>
    <property type="match status" value="1"/>
</dbReference>
<dbReference type="RefSeq" id="WP_341835289.1">
    <property type="nucleotide sequence ID" value="NZ_CP149822.1"/>
</dbReference>
<evidence type="ECO:0000256" key="5">
    <source>
        <dbReference type="SAM" id="MobiDB-lite"/>
    </source>
</evidence>
<dbReference type="EMBL" id="CP149822">
    <property type="protein sequence ID" value="WZN40366.1"/>
    <property type="molecule type" value="Genomic_DNA"/>
</dbReference>
<keyword evidence="2 4" id="KW-0479">Metal-binding</keyword>
<evidence type="ECO:0000313" key="8">
    <source>
        <dbReference type="Proteomes" id="UP001485459"/>
    </source>
</evidence>
<feature type="region of interest" description="Disordered" evidence="5">
    <location>
        <begin position="1"/>
        <end position="25"/>
    </location>
</feature>
<dbReference type="PANTHER" id="PTHR33546">
    <property type="entry name" value="LARGE, MULTIFUNCTIONAL SECRETED PROTEIN-RELATED"/>
    <property type="match status" value="1"/>
</dbReference>
<gene>
    <name evidence="7" type="ORF">WJU16_20575</name>
</gene>
<accession>A0ABZ2YKU7</accession>
<dbReference type="NCBIfam" id="TIGR02603">
    <property type="entry name" value="CxxCH_TIGR02603"/>
    <property type="match status" value="1"/>
</dbReference>
<dbReference type="InterPro" id="IPR011041">
    <property type="entry name" value="Quinoprot_gluc/sorb_DH_b-prop"/>
</dbReference>
<name>A0ABZ2YKU7_9BACT</name>
<evidence type="ECO:0000256" key="4">
    <source>
        <dbReference type="PROSITE-ProRule" id="PRU00433"/>
    </source>
</evidence>
<dbReference type="Gene3D" id="2.120.10.30">
    <property type="entry name" value="TolB, C-terminal domain"/>
    <property type="match status" value="1"/>
</dbReference>
<dbReference type="SUPFAM" id="SSF50952">
    <property type="entry name" value="Soluble quinoprotein glucose dehydrogenase"/>
    <property type="match status" value="1"/>
</dbReference>
<reference evidence="8" key="1">
    <citation type="submission" date="2024-03" db="EMBL/GenBank/DDBJ databases">
        <title>Chitinophaga horti sp. nov., isolated from garden soil.</title>
        <authorList>
            <person name="Lee D.S."/>
            <person name="Han D.M."/>
            <person name="Baek J.H."/>
            <person name="Choi D.G."/>
            <person name="Jeon J.H."/>
            <person name="Jeon C.O."/>
        </authorList>
    </citation>
    <scope>NUCLEOTIDE SEQUENCE [LARGE SCALE GENOMIC DNA]</scope>
    <source>
        <strain evidence="8">GPA1</strain>
    </source>
</reference>
<dbReference type="PANTHER" id="PTHR33546:SF1">
    <property type="entry name" value="LARGE, MULTIFUNCTIONAL SECRETED PROTEIN"/>
    <property type="match status" value="1"/>
</dbReference>
<dbReference type="InterPro" id="IPR013427">
    <property type="entry name" value="Haem-bd_dom_put"/>
</dbReference>
<evidence type="ECO:0000256" key="3">
    <source>
        <dbReference type="ARBA" id="ARBA00023004"/>
    </source>
</evidence>
<evidence type="ECO:0000256" key="2">
    <source>
        <dbReference type="ARBA" id="ARBA00022723"/>
    </source>
</evidence>
<feature type="domain" description="Cytochrome c" evidence="6">
    <location>
        <begin position="732"/>
        <end position="870"/>
    </location>
</feature>
<organism evidence="7 8">
    <name type="scientific">Chitinophaga pollutisoli</name>
    <dbReference type="NCBI Taxonomy" id="3133966"/>
    <lineage>
        <taxon>Bacteria</taxon>
        <taxon>Pseudomonadati</taxon>
        <taxon>Bacteroidota</taxon>
        <taxon>Chitinophagia</taxon>
        <taxon>Chitinophagales</taxon>
        <taxon>Chitinophagaceae</taxon>
        <taxon>Chitinophaga</taxon>
    </lineage>
</organism>
<evidence type="ECO:0000259" key="6">
    <source>
        <dbReference type="PROSITE" id="PS51007"/>
    </source>
</evidence>
<dbReference type="InterPro" id="IPR009056">
    <property type="entry name" value="Cyt_c-like_dom"/>
</dbReference>
<dbReference type="InterPro" id="IPR036909">
    <property type="entry name" value="Cyt_c-like_dom_sf"/>
</dbReference>
<sequence length="886" mass="96806">MAACLAGASSCNERPVRPSDPKTDKLKLPDGFVAEHLFSPSDSGRGSWVAMTFDDKNRLIVSDQFGALYRLKLPPIGADSTQKVSIEPLGLGKDTIPGTDSVRTKVTMGFAQGLLYAFNSLYVMVNHNGNKEFEKGSGLYRLQDTDGDDQFDKITLLKAMEGSGEHGPHSIILAPDGKSIYLIAGNHTLAPEMDAYMLPKNWQEDNLLPRMVDPNGHAAHVKPPGGWIANIDPEGKHWEFVSGGYRNPFDIAFNDAGDLFTYDSDMEWDFGLPWYRPTRICHATGGSDFGWRTGTMKWSATYPDNLPPVINIGQGSPTNLLYGGKAHFPEKYRKSMFAFDWSFGIVYALQLEPDGASYKATGEEFISGSPLPLTDGVIGPDGALYFLTGGRRLESDLYRVYHEKADEYTKPLPGATLTAENTLRRQLEQYHHGPNPAAVAAALPQLKHPDRFVRYAARIALEHQPVENWQAEVLKETEPLAVINGALALARQGQPELRDVILNKLEQIDLSKLAESEKIEAIRAAEVTVSRMGKPEGAAAISMAAWLQPHFPAATNELNRLLSKVLVYIDAPGAVGTTVALMASAKDDTTTRQSLLSSSDLIMRNPQYGMTIAGMLAKIPPAQQTYYATVLSGAKNGWNDSLRQAYFKWYADAFGYQGGNSFVGYINNARTNALALVPKEQFAQWNALSGDSIVKGGGKYTAASGVQPKGPGRNWKVEEAVKMVDSIGFAASNFEQGKAMFDATLCSKCHTVAGQGGVAGPDLTQLGTRFSNKDILESIIDPNKTISDQYGATVFYLKEGGSIMGRLTNEDDEQYFVSQNPFSPHDIRKVPKKSVTKTRVSEVSPMLPGMINRLSPQELVDLMAFLKSGGNAKDTIYSVNSRSAIR</sequence>
<dbReference type="Gene3D" id="1.10.760.10">
    <property type="entry name" value="Cytochrome c-like domain"/>
    <property type="match status" value="1"/>
</dbReference>
<keyword evidence="8" id="KW-1185">Reference proteome</keyword>
<protein>
    <submittedName>
        <fullName evidence="7">C-type cytochrome</fullName>
    </submittedName>
</protein>
<feature type="compositionally biased region" description="Basic and acidic residues" evidence="5">
    <location>
        <begin position="14"/>
        <end position="25"/>
    </location>
</feature>
<keyword evidence="3 4" id="KW-0408">Iron</keyword>
<dbReference type="SUPFAM" id="SSF46626">
    <property type="entry name" value="Cytochrome c"/>
    <property type="match status" value="1"/>
</dbReference>